<comment type="caution">
    <text evidence="1">The sequence shown here is derived from an EMBL/GenBank/DDBJ whole genome shotgun (WGS) entry which is preliminary data.</text>
</comment>
<dbReference type="EMBL" id="JANBPG010001335">
    <property type="protein sequence ID" value="KAJ1890469.1"/>
    <property type="molecule type" value="Genomic_DNA"/>
</dbReference>
<gene>
    <name evidence="1" type="ORF">LPJ66_007459</name>
</gene>
<reference evidence="1" key="1">
    <citation type="submission" date="2022-07" db="EMBL/GenBank/DDBJ databases">
        <title>Phylogenomic reconstructions and comparative analyses of Kickxellomycotina fungi.</title>
        <authorList>
            <person name="Reynolds N.K."/>
            <person name="Stajich J.E."/>
            <person name="Barry K."/>
            <person name="Grigoriev I.V."/>
            <person name="Crous P."/>
            <person name="Smith M.E."/>
        </authorList>
    </citation>
    <scope>NUCLEOTIDE SEQUENCE</scope>
    <source>
        <strain evidence="1">Benny 63K</strain>
    </source>
</reference>
<organism evidence="1 2">
    <name type="scientific">Kickxella alabastrina</name>
    <dbReference type="NCBI Taxonomy" id="61397"/>
    <lineage>
        <taxon>Eukaryota</taxon>
        <taxon>Fungi</taxon>
        <taxon>Fungi incertae sedis</taxon>
        <taxon>Zoopagomycota</taxon>
        <taxon>Kickxellomycotina</taxon>
        <taxon>Kickxellomycetes</taxon>
        <taxon>Kickxellales</taxon>
        <taxon>Kickxellaceae</taxon>
        <taxon>Kickxella</taxon>
    </lineage>
</organism>
<dbReference type="Proteomes" id="UP001150581">
    <property type="component" value="Unassembled WGS sequence"/>
</dbReference>
<evidence type="ECO:0000313" key="2">
    <source>
        <dbReference type="Proteomes" id="UP001150581"/>
    </source>
</evidence>
<name>A0ACC1ICT2_9FUNG</name>
<proteinExistence type="predicted"/>
<keyword evidence="2" id="KW-1185">Reference proteome</keyword>
<protein>
    <submittedName>
        <fullName evidence="1">Uncharacterized protein</fullName>
    </submittedName>
</protein>
<feature type="non-terminal residue" evidence="1">
    <location>
        <position position="1185"/>
    </location>
</feature>
<sequence length="1185" mass="132259">MSDSYFLEQQTEYEGGAGCKPYPVHVYKHKATEFRVVVCQVPGLLCGLSVCIPTLCSDHRGSPHTLEHLVFCGSEKYPYRGYIDLMASHNLGQPMNAATYRDMTMYKFVGLCQEGAANVLPVALDHIMHPIIHDSHFATEVFHVDQNGRQQGVVLSEMSDYEYDEASIRSLSLMQLLYPPESTYFWKHGGMPQVIETLTLADISKYHSEFYNYNNATLLLIGAYDKCPAAIFEALGKLDNDIMASPPLLRRPMPPMRTKIVRSRQDLVFASEKTQTGSMGFAWEGPPAEDLETVMALEMLFDYFEADPASPLRKRFTNRAVPIAGDFRLVLEPYFPTMINLSFSNVPFASYTYHAAAAAAAAPSKRGNSYAPTKYPSLADAFGPMDLSKLHDDIEGLYASNYYRKQLISTLKYVVTHWLSDHWADFHAFMAKRAAMLEASFAKNNMGDKHPQGILQMLSRDAIAFRFSPGSADLAQPTFASRGKQFSMRKSLLEQKDHVFWQSLVQRWLLDGPIVHNAMIPDPKYYIHVEAERNLSQRNYIESKTPEELAAMHKRVDKAIASTKVCIPPEVLAAFPPTPDITKVPIPKFFGHNYQLGNDREFAPSPFGIGRVVITPANEESSFRISLPLAGLASDLWPYLPLFTQLLTSSVDLVVPRLAIERVSQSSCLPALKPSEMSQVYLNSEQVDRLMSHTLTKYNVFLGDRKHHKVADYWPFEVLTLYGSMPSANLPGAFNLLALKLLFGDFGVNAIFKAADKEHKRLTRKRGTSESLLIDTFQWIRIPGLLDARTIASASADNASNVPSVDISRPPTEPLGRALNLYHQVAFLFSVTNALTAAMSGNGLATIRADHICDAILRIRKHFAHCVAGTGIIHIARPQSIEDTEARKLTGCLINDWEFVCKSWREAHQPVAVAPNTPPFEILTHCRITGPIEFPPRKRPRANILSAALVKSTSLPYSIGNRQGSCNFVSLPSSLGIHVGLPNLQTSFVGVQVPLTIQEYPADTSVVSVKKQLESLPATDYYSLCLLIIILNRSEGLIKNAIRSRGHAYGVGIHPKCENGFLAVYISHAIDPQKSIEALWETIEMLTTEEGWNESITEFQLNSARSTFMFRCYNGFPQCVASEDAFALFCGFTGIEQYLVWVRKHIENISIADLRQSFLKCFKPIIARDKSVSALYIVATPASFT</sequence>
<accession>A0ACC1ICT2</accession>
<evidence type="ECO:0000313" key="1">
    <source>
        <dbReference type="EMBL" id="KAJ1890469.1"/>
    </source>
</evidence>